<keyword evidence="2" id="KW-1185">Reference proteome</keyword>
<proteinExistence type="predicted"/>
<dbReference type="Proteomes" id="UP001258017">
    <property type="component" value="Unassembled WGS sequence"/>
</dbReference>
<reference evidence="1" key="2">
    <citation type="journal article" date="2023" name="Commun. Biol.">
        <title>Intrasexual cuticular hydrocarbon dimorphism in a wasp sheds light on hydrocarbon biosynthesis genes in Hymenoptera.</title>
        <authorList>
            <person name="Moris V.C."/>
            <person name="Podsiadlowski L."/>
            <person name="Martin S."/>
            <person name="Oeyen J.P."/>
            <person name="Donath A."/>
            <person name="Petersen M."/>
            <person name="Wilbrandt J."/>
            <person name="Misof B."/>
            <person name="Liedtke D."/>
            <person name="Thamm M."/>
            <person name="Scheiner R."/>
            <person name="Schmitt T."/>
            <person name="Niehuis O."/>
        </authorList>
    </citation>
    <scope>NUCLEOTIDE SEQUENCE</scope>
    <source>
        <strain evidence="1">GBR_01_08_01A</strain>
    </source>
</reference>
<feature type="non-terminal residue" evidence="1">
    <location>
        <position position="1"/>
    </location>
</feature>
<evidence type="ECO:0000313" key="2">
    <source>
        <dbReference type="Proteomes" id="UP001258017"/>
    </source>
</evidence>
<accession>A0AAD9RG58</accession>
<protein>
    <submittedName>
        <fullName evidence="1">Uncharacterized protein</fullName>
    </submittedName>
</protein>
<reference evidence="1" key="1">
    <citation type="submission" date="2021-08" db="EMBL/GenBank/DDBJ databases">
        <authorList>
            <person name="Misof B."/>
            <person name="Oliver O."/>
            <person name="Podsiadlowski L."/>
            <person name="Donath A."/>
            <person name="Peters R."/>
            <person name="Mayer C."/>
            <person name="Rust J."/>
            <person name="Gunkel S."/>
            <person name="Lesny P."/>
            <person name="Martin S."/>
            <person name="Oeyen J.P."/>
            <person name="Petersen M."/>
            <person name="Panagiotis P."/>
            <person name="Wilbrandt J."/>
            <person name="Tanja T."/>
        </authorList>
    </citation>
    <scope>NUCLEOTIDE SEQUENCE</scope>
    <source>
        <strain evidence="1">GBR_01_08_01A</strain>
        <tissue evidence="1">Thorax + abdomen</tissue>
    </source>
</reference>
<dbReference type="EMBL" id="JAIFRP010000118">
    <property type="protein sequence ID" value="KAK2579058.1"/>
    <property type="molecule type" value="Genomic_DNA"/>
</dbReference>
<sequence>CDALKFKFVALLWKR</sequence>
<name>A0AAD9RG58_9HYME</name>
<evidence type="ECO:0000313" key="1">
    <source>
        <dbReference type="EMBL" id="KAK2579058.1"/>
    </source>
</evidence>
<comment type="caution">
    <text evidence="1">The sequence shown here is derived from an EMBL/GenBank/DDBJ whole genome shotgun (WGS) entry which is preliminary data.</text>
</comment>
<organism evidence="1 2">
    <name type="scientific">Odynerus spinipes</name>
    <dbReference type="NCBI Taxonomy" id="1348599"/>
    <lineage>
        <taxon>Eukaryota</taxon>
        <taxon>Metazoa</taxon>
        <taxon>Ecdysozoa</taxon>
        <taxon>Arthropoda</taxon>
        <taxon>Hexapoda</taxon>
        <taxon>Insecta</taxon>
        <taxon>Pterygota</taxon>
        <taxon>Neoptera</taxon>
        <taxon>Endopterygota</taxon>
        <taxon>Hymenoptera</taxon>
        <taxon>Apocrita</taxon>
        <taxon>Aculeata</taxon>
        <taxon>Vespoidea</taxon>
        <taxon>Vespidae</taxon>
        <taxon>Eumeninae</taxon>
        <taxon>Odynerus</taxon>
    </lineage>
</organism>
<gene>
    <name evidence="1" type="ORF">KPH14_002663</name>
</gene>